<evidence type="ECO:0000313" key="1">
    <source>
        <dbReference type="EMBL" id="MEY8245726.1"/>
    </source>
</evidence>
<proteinExistence type="predicted"/>
<reference evidence="1 2" key="1">
    <citation type="submission" date="2024-03" db="EMBL/GenBank/DDBJ databases">
        <title>Mouse gut bacterial collection (mGBC) of GemPharmatech.</title>
        <authorList>
            <person name="He Y."/>
            <person name="Dong L."/>
            <person name="Wu D."/>
            <person name="Gao X."/>
            <person name="Lin Z."/>
        </authorList>
    </citation>
    <scope>NUCLEOTIDE SEQUENCE [LARGE SCALE GENOMIC DNA]</scope>
    <source>
        <strain evidence="1 2">54-13</strain>
    </source>
</reference>
<gene>
    <name evidence="1" type="ORF">AAK873_08895</name>
</gene>
<comment type="caution">
    <text evidence="1">The sequence shown here is derived from an EMBL/GenBank/DDBJ whole genome shotgun (WGS) entry which is preliminary data.</text>
</comment>
<name>A0ABV4CWJ7_9BACT</name>
<dbReference type="EMBL" id="JBCLPP010000022">
    <property type="protein sequence ID" value="MEY8245726.1"/>
    <property type="molecule type" value="Genomic_DNA"/>
</dbReference>
<sequence length="112" mass="12116">MRVNRLLSTLLLCVFVNFVFSNTVFMHSHISDDGRTVTHSHPYMPSGHHAHSSVSLDLVAQFNASAASMESTSAVVVDGAYVQCSELVCRDIQSFSLACAGAYTLRGPPVIE</sequence>
<accession>A0ABV4CWJ7</accession>
<evidence type="ECO:0000313" key="2">
    <source>
        <dbReference type="Proteomes" id="UP001565200"/>
    </source>
</evidence>
<keyword evidence="2" id="KW-1185">Reference proteome</keyword>
<dbReference type="Proteomes" id="UP001565200">
    <property type="component" value="Unassembled WGS sequence"/>
</dbReference>
<protein>
    <submittedName>
        <fullName evidence="1">Uncharacterized protein</fullName>
    </submittedName>
</protein>
<dbReference type="RefSeq" id="WP_121698066.1">
    <property type="nucleotide sequence ID" value="NZ_JBCLPP010000022.1"/>
</dbReference>
<organism evidence="1 2">
    <name type="scientific">Heminiphilus faecis</name>
    <dbReference type="NCBI Taxonomy" id="2601703"/>
    <lineage>
        <taxon>Bacteria</taxon>
        <taxon>Pseudomonadati</taxon>
        <taxon>Bacteroidota</taxon>
        <taxon>Bacteroidia</taxon>
        <taxon>Bacteroidales</taxon>
        <taxon>Muribaculaceae</taxon>
        <taxon>Heminiphilus</taxon>
    </lineage>
</organism>